<protein>
    <recommendedName>
        <fullName evidence="5">GGDEF domain-containing protein</fullName>
    </recommendedName>
</protein>
<dbReference type="SUPFAM" id="SSF55785">
    <property type="entry name" value="PYP-like sensor domain (PAS domain)"/>
    <property type="match status" value="1"/>
</dbReference>
<dbReference type="InParanoid" id="A0A7G1G3P2"/>
<gene>
    <name evidence="3" type="ORF">OSSY52_11910</name>
</gene>
<dbReference type="SUPFAM" id="SSF55781">
    <property type="entry name" value="GAF domain-like"/>
    <property type="match status" value="1"/>
</dbReference>
<proteinExistence type="predicted"/>
<dbReference type="InterPro" id="IPR000014">
    <property type="entry name" value="PAS"/>
</dbReference>
<evidence type="ECO:0000259" key="2">
    <source>
        <dbReference type="PROSITE" id="PS50887"/>
    </source>
</evidence>
<dbReference type="InterPro" id="IPR052163">
    <property type="entry name" value="DGC-Regulatory_Protein"/>
</dbReference>
<name>A0A7G1G3P2_9BACT</name>
<feature type="domain" description="PAS" evidence="1">
    <location>
        <begin position="1"/>
        <end position="68"/>
    </location>
</feature>
<dbReference type="Pfam" id="PF13426">
    <property type="entry name" value="PAS_9"/>
    <property type="match status" value="1"/>
</dbReference>
<dbReference type="NCBIfam" id="TIGR00229">
    <property type="entry name" value="sensory_box"/>
    <property type="match status" value="1"/>
</dbReference>
<evidence type="ECO:0000259" key="1">
    <source>
        <dbReference type="PROSITE" id="PS50112"/>
    </source>
</evidence>
<dbReference type="InterPro" id="IPR000160">
    <property type="entry name" value="GGDEF_dom"/>
</dbReference>
<dbReference type="FunFam" id="3.30.70.270:FF:000001">
    <property type="entry name" value="Diguanylate cyclase domain protein"/>
    <property type="match status" value="1"/>
</dbReference>
<dbReference type="CDD" id="cd01949">
    <property type="entry name" value="GGDEF"/>
    <property type="match status" value="1"/>
</dbReference>
<dbReference type="RefSeq" id="WP_190613363.1">
    <property type="nucleotide sequence ID" value="NZ_AP018712.1"/>
</dbReference>
<evidence type="ECO:0000313" key="3">
    <source>
        <dbReference type="EMBL" id="BBE31050.1"/>
    </source>
</evidence>
<dbReference type="AlphaFoldDB" id="A0A7G1G3P2"/>
<dbReference type="Gene3D" id="3.30.450.40">
    <property type="match status" value="1"/>
</dbReference>
<dbReference type="InterPro" id="IPR035965">
    <property type="entry name" value="PAS-like_dom_sf"/>
</dbReference>
<dbReference type="InterPro" id="IPR029016">
    <property type="entry name" value="GAF-like_dom_sf"/>
</dbReference>
<reference evidence="3 4" key="1">
    <citation type="submission" date="2018-06" db="EMBL/GenBank/DDBJ databases">
        <title>Genome sequencing of Oceanotoga sp. sy52.</title>
        <authorList>
            <person name="Mori K."/>
        </authorList>
    </citation>
    <scope>NUCLEOTIDE SEQUENCE [LARGE SCALE GENOMIC DNA]</scope>
    <source>
        <strain evidence="4">sy52</strain>
    </source>
</reference>
<dbReference type="SUPFAM" id="SSF55073">
    <property type="entry name" value="Nucleotide cyclase"/>
    <property type="match status" value="1"/>
</dbReference>
<dbReference type="PANTHER" id="PTHR46663:SF2">
    <property type="entry name" value="GGDEF DOMAIN-CONTAINING PROTEIN"/>
    <property type="match status" value="1"/>
</dbReference>
<dbReference type="KEGG" id="ocy:OSSY52_11910"/>
<feature type="domain" description="GGDEF" evidence="2">
    <location>
        <begin position="320"/>
        <end position="449"/>
    </location>
</feature>
<dbReference type="SMART" id="SM00267">
    <property type="entry name" value="GGDEF"/>
    <property type="match status" value="1"/>
</dbReference>
<organism evidence="3 4">
    <name type="scientific">Tepiditoga spiralis</name>
    <dbReference type="NCBI Taxonomy" id="2108365"/>
    <lineage>
        <taxon>Bacteria</taxon>
        <taxon>Thermotogati</taxon>
        <taxon>Thermotogota</taxon>
        <taxon>Thermotogae</taxon>
        <taxon>Petrotogales</taxon>
        <taxon>Petrotogaceae</taxon>
        <taxon>Tepiditoga</taxon>
    </lineage>
</organism>
<dbReference type="EMBL" id="AP018712">
    <property type="protein sequence ID" value="BBE31050.1"/>
    <property type="molecule type" value="Genomic_DNA"/>
</dbReference>
<dbReference type="InterPro" id="IPR029787">
    <property type="entry name" value="Nucleotide_cyclase"/>
</dbReference>
<dbReference type="Gene3D" id="3.30.70.270">
    <property type="match status" value="1"/>
</dbReference>
<dbReference type="Gene3D" id="3.30.450.20">
    <property type="entry name" value="PAS domain"/>
    <property type="match status" value="1"/>
</dbReference>
<accession>A0A7G1G3P2</accession>
<dbReference type="PANTHER" id="PTHR46663">
    <property type="entry name" value="DIGUANYLATE CYCLASE DGCT-RELATED"/>
    <property type="match status" value="1"/>
</dbReference>
<dbReference type="PROSITE" id="PS50887">
    <property type="entry name" value="GGDEF"/>
    <property type="match status" value="1"/>
</dbReference>
<dbReference type="PROSITE" id="PS50112">
    <property type="entry name" value="PAS"/>
    <property type="match status" value="1"/>
</dbReference>
<dbReference type="InterPro" id="IPR043128">
    <property type="entry name" value="Rev_trsase/Diguanyl_cyclase"/>
</dbReference>
<dbReference type="Pfam" id="PF00990">
    <property type="entry name" value="GGDEF"/>
    <property type="match status" value="1"/>
</dbReference>
<dbReference type="NCBIfam" id="TIGR00254">
    <property type="entry name" value="GGDEF"/>
    <property type="match status" value="1"/>
</dbReference>
<dbReference type="Proteomes" id="UP000516361">
    <property type="component" value="Chromosome"/>
</dbReference>
<dbReference type="CDD" id="cd00130">
    <property type="entry name" value="PAS"/>
    <property type="match status" value="1"/>
</dbReference>
<sequence length="449" mass="52919">MNIDFNNFDLFVIKLNKNGEIIYANDFATYLLKTTEEDLLNKNWFNNFLPNEVKKETFEYFKTIISGVNEMTKTHVNEILNSENEKIYVKFFNDVVKNKKNEIIEVISIGIDITEEIKTKKLKESMRKIYKALLDLYEISLNKKNYSEVFKYFLKEAISMIDGINAGSIFLKDNNKNFKCVAIYNYDFKDIKTLSFNEKYFERYKKFFIFNDYKNYYTKVKDKIKNYGIKSSISVPVFVDNEHVAHLFLDSFKGKNALSDLSLSLSKIVSNQLSIFLKRMKVEEKLNKLSMYDFLTDLPNRRYLDQNLGNIFSLAERNKFEIAFVYIDLNKFKCINDKYGHDIGDYVLKKFGKILKESLRKSDFTARLGGDEFLIVLNDVRKEFIEQTLSRLLNKENERINIDGDEFKISISCGVSIFPKDGKNFNTLLMKADKAMYKAKKSKKLYEFY</sequence>
<keyword evidence="4" id="KW-1185">Reference proteome</keyword>
<evidence type="ECO:0008006" key="5">
    <source>
        <dbReference type="Google" id="ProtNLM"/>
    </source>
</evidence>
<evidence type="ECO:0000313" key="4">
    <source>
        <dbReference type="Proteomes" id="UP000516361"/>
    </source>
</evidence>